<feature type="compositionally biased region" description="Basic and acidic residues" evidence="1">
    <location>
        <begin position="1"/>
        <end position="20"/>
    </location>
</feature>
<evidence type="ECO:0000313" key="3">
    <source>
        <dbReference type="Proteomes" id="UP000006462"/>
    </source>
</evidence>
<evidence type="ECO:0000313" key="2">
    <source>
        <dbReference type="EMBL" id="EFB91455.1"/>
    </source>
</evidence>
<protein>
    <submittedName>
        <fullName evidence="2">Uncharacterized protein</fullName>
    </submittedName>
</protein>
<proteinExistence type="predicted"/>
<dbReference type="Proteomes" id="UP000006462">
    <property type="component" value="Unassembled WGS sequence"/>
</dbReference>
<name>A0ABP2HYY2_9BACT</name>
<comment type="caution">
    <text evidence="2">The sequence shown here is derived from an EMBL/GenBank/DDBJ whole genome shotgun (WGS) entry which is preliminary data.</text>
</comment>
<evidence type="ECO:0000256" key="1">
    <source>
        <dbReference type="SAM" id="MobiDB-lite"/>
    </source>
</evidence>
<accession>A0ABP2HYY2</accession>
<sequence>MGLLRKKENVNRIGEMKKAPAEPQRSAGAFSCAAINTDSQ</sequence>
<reference evidence="2 3" key="1">
    <citation type="submission" date="2009-12" db="EMBL/GenBank/DDBJ databases">
        <authorList>
            <person name="Shrivastava S."/>
            <person name="Madupu R."/>
            <person name="Durkin A.S."/>
            <person name="Torralba M."/>
            <person name="Methe B."/>
            <person name="Sutton G.G."/>
            <person name="Strausberg R.L."/>
            <person name="Nelson K.E."/>
        </authorList>
    </citation>
    <scope>NUCLEOTIDE SEQUENCE [LARGE SCALE GENOMIC DNA]</scope>
    <source>
        <strain evidence="2 3">W5455</strain>
    </source>
</reference>
<keyword evidence="3" id="KW-1185">Reference proteome</keyword>
<gene>
    <name evidence="2" type="ORF">HMPREF7215_1540</name>
</gene>
<dbReference type="EMBL" id="ADFP01000039">
    <property type="protein sequence ID" value="EFB91455.1"/>
    <property type="molecule type" value="Genomic_DNA"/>
</dbReference>
<feature type="region of interest" description="Disordered" evidence="1">
    <location>
        <begin position="1"/>
        <end position="40"/>
    </location>
</feature>
<organism evidence="2 3">
    <name type="scientific">Pyramidobacter piscolens W5455</name>
    <dbReference type="NCBI Taxonomy" id="352165"/>
    <lineage>
        <taxon>Bacteria</taxon>
        <taxon>Thermotogati</taxon>
        <taxon>Synergistota</taxon>
        <taxon>Synergistia</taxon>
        <taxon>Synergistales</taxon>
        <taxon>Dethiosulfovibrionaceae</taxon>
        <taxon>Pyramidobacter</taxon>
    </lineage>
</organism>